<feature type="region of interest" description="Disordered" evidence="1">
    <location>
        <begin position="37"/>
        <end position="60"/>
    </location>
</feature>
<comment type="caution">
    <text evidence="3">The sequence shown here is derived from an EMBL/GenBank/DDBJ whole genome shotgun (WGS) entry which is preliminary data.</text>
</comment>
<dbReference type="Proteomes" id="UP000315226">
    <property type="component" value="Unassembled WGS sequence"/>
</dbReference>
<dbReference type="SUPFAM" id="SSF69318">
    <property type="entry name" value="Integrin alpha N-terminal domain"/>
    <property type="match status" value="1"/>
</dbReference>
<evidence type="ECO:0000256" key="1">
    <source>
        <dbReference type="SAM" id="MobiDB-lite"/>
    </source>
</evidence>
<dbReference type="EMBL" id="BJMN01000001">
    <property type="protein sequence ID" value="GEB54428.1"/>
    <property type="molecule type" value="Genomic_DNA"/>
</dbReference>
<keyword evidence="2" id="KW-0812">Transmembrane</keyword>
<keyword evidence="2" id="KW-0472">Membrane</keyword>
<keyword evidence="4" id="KW-1185">Reference proteome</keyword>
<accession>A0A4Y3RC38</accession>
<reference evidence="3 4" key="1">
    <citation type="submission" date="2019-06" db="EMBL/GenBank/DDBJ databases">
        <title>Whole genome shotgun sequence of Streptomyces gardneri NBRC 12865.</title>
        <authorList>
            <person name="Hosoyama A."/>
            <person name="Uohara A."/>
            <person name="Ohji S."/>
            <person name="Ichikawa N."/>
        </authorList>
    </citation>
    <scope>NUCLEOTIDE SEQUENCE [LARGE SCALE GENOMIC DNA]</scope>
    <source>
        <strain evidence="3 4">NBRC 12865</strain>
    </source>
</reference>
<dbReference type="InterPro" id="IPR028994">
    <property type="entry name" value="Integrin_alpha_N"/>
</dbReference>
<dbReference type="AlphaFoldDB" id="A0A4Y3RC38"/>
<feature type="region of interest" description="Disordered" evidence="1">
    <location>
        <begin position="537"/>
        <end position="563"/>
    </location>
</feature>
<sequence>MTAPPRYLIPFVRTRTRLSLTIGLVLAALTAALLPWWQPDGPPPTTAGGRSTDARPAATGPRDEAAAIAQALRTGKQVLVDTATTATSLTWALPDGQFRTRTTAAPTRAKNAKGEWAAIDNTLRRTAKAPRGLGIAPVNPAAPVRFASGNAPKNRADRSFARAGKPGETVLAELDLGGGHTIAYTWPGALPEPVLDGPRALYSEVLPGVDLLLVAREEGGLAQVLIVKTPEAARQKALATVTYGLRSDTAVFRQDRKASRVRVLDKAGKEIASIPTPFAWDSSGRDPELPDGAPNLTATDSPAQVLKLSGLSGIEPGAKSAPLPIALAGENTGAARLELGFAATGLAGREGVRYPLFVDPPLNPGWDAWTVAYKPYPTTSFFNGTNFNSGTSEARVGSENETNGTARSFWRMDWDKTIKGATISSATFKVLNVHSWSCTAMEFQLWRTGPISSGTTWSAQPSWSDEIQRKRFAHGWPGSGSTCPDDYEAFNVKDAAQYATTNGHATVTLGMRATLEGNTQTWRKFKATSAVIESVYNRNPSEPTTGSSTPGGPCTPGPGAGVTVGKTNITLRVTAKDPDNNMKRVRFRFWKTGGTVPAGTYYTIGATGGTATLTIPVTDPLLKDIVTNTTFSWDAMSEDLAGATSSNYPPGTEPCRITVDPSGPSQPIVTSDVWLPVTPDGATWATVSFGKTGPITFESPGAVKFTYAWGGIAPVTVNADANGVATVPELKPLTAGPNTLQVYAYDSLGNPSKRTDHTTYVPPKNNADAPGDTGGDGTPDLLVIDPEGVLKTYPGTPVAGTDQPGGELYAALTSSYLRNKDGTTTLNPPGHWYDPASTLGNKAALIGHHQDVYPGDGTTDLFARTPDGGFWLYPGDGYGSFDVGQRMKVRLPSNAPAPSTWIQMKVLGDITGDKLPDVVLRDAAGFWVLSGYTGGAFRAATQMNADAWARRDIVNLADVNKDGVADLLWRNLDNGNMYLRRGKPAAAGGVDLNSLMLAANAANGDEPFGSSWTEANVDAAIGIPDINGDGIPDIWARFKSDGHMSIYHPSLTNTNPPVKTVIGSGWGDKLAFG</sequence>
<keyword evidence="2" id="KW-1133">Transmembrane helix</keyword>
<gene>
    <name evidence="3" type="ORF">SGA01_00330</name>
</gene>
<feature type="region of interest" description="Disordered" evidence="1">
    <location>
        <begin position="747"/>
        <end position="775"/>
    </location>
</feature>
<evidence type="ECO:0000313" key="4">
    <source>
        <dbReference type="Proteomes" id="UP000315226"/>
    </source>
</evidence>
<evidence type="ECO:0008006" key="5">
    <source>
        <dbReference type="Google" id="ProtNLM"/>
    </source>
</evidence>
<evidence type="ECO:0000256" key="2">
    <source>
        <dbReference type="SAM" id="Phobius"/>
    </source>
</evidence>
<feature type="transmembrane region" description="Helical" evidence="2">
    <location>
        <begin position="20"/>
        <end position="37"/>
    </location>
</feature>
<proteinExistence type="predicted"/>
<name>A0A4Y3RC38_9ACTN</name>
<evidence type="ECO:0000313" key="3">
    <source>
        <dbReference type="EMBL" id="GEB54428.1"/>
    </source>
</evidence>
<organism evidence="3 4">
    <name type="scientific">Streptomyces gardneri</name>
    <dbReference type="NCBI Taxonomy" id="66892"/>
    <lineage>
        <taxon>Bacteria</taxon>
        <taxon>Bacillati</taxon>
        <taxon>Actinomycetota</taxon>
        <taxon>Actinomycetes</taxon>
        <taxon>Kitasatosporales</taxon>
        <taxon>Streptomycetaceae</taxon>
        <taxon>Streptomyces</taxon>
    </lineage>
</organism>
<protein>
    <recommendedName>
        <fullName evidence="5">VCBS repeat-containing protein</fullName>
    </recommendedName>
</protein>
<feature type="compositionally biased region" description="Low complexity" evidence="1">
    <location>
        <begin position="540"/>
        <end position="552"/>
    </location>
</feature>